<dbReference type="CDD" id="cd00077">
    <property type="entry name" value="HDc"/>
    <property type="match status" value="1"/>
</dbReference>
<dbReference type="EMBL" id="CASHTH010002843">
    <property type="protein sequence ID" value="CAI8036065.1"/>
    <property type="molecule type" value="Genomic_DNA"/>
</dbReference>
<dbReference type="Pfam" id="PF01966">
    <property type="entry name" value="HD"/>
    <property type="match status" value="1"/>
</dbReference>
<dbReference type="SUPFAM" id="SSF109604">
    <property type="entry name" value="HD-domain/PDEase-like"/>
    <property type="match status" value="1"/>
</dbReference>
<name>A0AA35STU2_GEOBA</name>
<reference evidence="4" key="1">
    <citation type="submission" date="2023-03" db="EMBL/GenBank/DDBJ databases">
        <authorList>
            <person name="Steffen K."/>
            <person name="Cardenas P."/>
        </authorList>
    </citation>
    <scope>NUCLEOTIDE SEQUENCE</scope>
</reference>
<dbReference type="InterPro" id="IPR050135">
    <property type="entry name" value="dGTPase-like"/>
</dbReference>
<evidence type="ECO:0000256" key="1">
    <source>
        <dbReference type="ARBA" id="ARBA00005776"/>
    </source>
</evidence>
<keyword evidence="5" id="KW-1185">Reference proteome</keyword>
<accession>A0AA35STU2</accession>
<dbReference type="SMART" id="SM00471">
    <property type="entry name" value="HDc"/>
    <property type="match status" value="1"/>
</dbReference>
<evidence type="ECO:0000259" key="3">
    <source>
        <dbReference type="PROSITE" id="PS51831"/>
    </source>
</evidence>
<dbReference type="PANTHER" id="PTHR11373">
    <property type="entry name" value="DEOXYNUCLEOSIDE TRIPHOSPHATE TRIPHOSPHOHYDROLASE"/>
    <property type="match status" value="1"/>
</dbReference>
<comment type="caution">
    <text evidence="4">The sequence shown here is derived from an EMBL/GenBank/DDBJ whole genome shotgun (WGS) entry which is preliminary data.</text>
</comment>
<dbReference type="InterPro" id="IPR006674">
    <property type="entry name" value="HD_domain"/>
</dbReference>
<dbReference type="PROSITE" id="PS51831">
    <property type="entry name" value="HD"/>
    <property type="match status" value="1"/>
</dbReference>
<dbReference type="Pfam" id="PF13286">
    <property type="entry name" value="HD_assoc"/>
    <property type="match status" value="1"/>
</dbReference>
<protein>
    <submittedName>
        <fullName evidence="4">Deoxyguanosinetriphosphate triphosphohydrolase-like protein</fullName>
    </submittedName>
</protein>
<dbReference type="PANTHER" id="PTHR11373:SF43">
    <property type="entry name" value="DEOXYGUANOSINETRIPHOSPHATE TRIPHOSPHOHYDROLASE-LIKE PROTEIN"/>
    <property type="match status" value="1"/>
</dbReference>
<feature type="domain" description="HD" evidence="3">
    <location>
        <begin position="19"/>
        <end position="156"/>
    </location>
</feature>
<dbReference type="GO" id="GO:0008832">
    <property type="term" value="F:dGTPase activity"/>
    <property type="evidence" value="ECO:0007669"/>
    <property type="project" value="TreeGrafter"/>
</dbReference>
<dbReference type="InterPro" id="IPR006261">
    <property type="entry name" value="dGTPase"/>
</dbReference>
<proteinExistence type="inferred from homology"/>
<sequence length="340" mass="37932">MQHKTQVFVYHEGDHYRTRLTHSLEVAQIARSISRVLGVDEDLAEALALAHDLGHPPFGHAGEAALDQAMAPYGGFDHNAQTVRILTSLEHRYNGFDGLNLTWETLEGVAKHNGPRPTDAVPGDIEAYSARHDLELHTHAGPEAQIAALADDIAYNNHDVDDGLRAGLFTVDDVRDVPLVGAILDDATADHPGGDEGRLIHETVRRMIGAMVEDVIDTSRQRLEEAKPRDAEAVRAHGAPLIAFSATMQAQGEALKAFLHERMYRHHKVNRMASKARRTVRELFELFIDEPQCLPEEWWGRCDGVRTVTTARVVADYVAGMTDRFAIQEHRNLFDTVLWR</sequence>
<gene>
    <name evidence="4" type="ORF">GBAR_LOCUS20238</name>
</gene>
<dbReference type="Proteomes" id="UP001174909">
    <property type="component" value="Unassembled WGS sequence"/>
</dbReference>
<evidence type="ECO:0000313" key="4">
    <source>
        <dbReference type="EMBL" id="CAI8036065.1"/>
    </source>
</evidence>
<evidence type="ECO:0000313" key="5">
    <source>
        <dbReference type="Proteomes" id="UP001174909"/>
    </source>
</evidence>
<dbReference type="AlphaFoldDB" id="A0AA35STU2"/>
<dbReference type="NCBIfam" id="TIGR01353">
    <property type="entry name" value="dGTP_triPase"/>
    <property type="match status" value="1"/>
</dbReference>
<dbReference type="Gene3D" id="1.10.3210.10">
    <property type="entry name" value="Hypothetical protein af1432"/>
    <property type="match status" value="1"/>
</dbReference>
<organism evidence="4 5">
    <name type="scientific">Geodia barretti</name>
    <name type="common">Barrett's horny sponge</name>
    <dbReference type="NCBI Taxonomy" id="519541"/>
    <lineage>
        <taxon>Eukaryota</taxon>
        <taxon>Metazoa</taxon>
        <taxon>Porifera</taxon>
        <taxon>Demospongiae</taxon>
        <taxon>Heteroscleromorpha</taxon>
        <taxon>Tetractinellida</taxon>
        <taxon>Astrophorina</taxon>
        <taxon>Geodiidae</taxon>
        <taxon>Geodia</taxon>
    </lineage>
</organism>
<dbReference type="GO" id="GO:0006203">
    <property type="term" value="P:dGTP catabolic process"/>
    <property type="evidence" value="ECO:0007669"/>
    <property type="project" value="TreeGrafter"/>
</dbReference>
<dbReference type="InterPro" id="IPR026875">
    <property type="entry name" value="PHydrolase_assoc_dom"/>
</dbReference>
<evidence type="ECO:0000256" key="2">
    <source>
        <dbReference type="ARBA" id="ARBA00022801"/>
    </source>
</evidence>
<dbReference type="InterPro" id="IPR023023">
    <property type="entry name" value="dNTPase_2"/>
</dbReference>
<comment type="similarity">
    <text evidence="1">Belongs to the SAMHD1 family.</text>
</comment>
<dbReference type="NCBIfam" id="NF002326">
    <property type="entry name" value="PRK01286.1-1"/>
    <property type="match status" value="1"/>
</dbReference>
<keyword evidence="2" id="KW-0378">Hydrolase</keyword>
<dbReference type="HAMAP" id="MF_01212">
    <property type="entry name" value="dGTPase_type2"/>
    <property type="match status" value="1"/>
</dbReference>
<dbReference type="InterPro" id="IPR003607">
    <property type="entry name" value="HD/PDEase_dom"/>
</dbReference>